<keyword evidence="1" id="KW-0812">Transmembrane</keyword>
<accession>A0A512NM70</accession>
<sequence length="137" mass="14055">MHRLLIGKTCSIGFSVAFTACIAALAALAWLPAGAVTRTALGGHAEHFVAWLGTAIVMGLACPGRPRPATQAVLLIVYAAVLEAGQLQASGRHASLHDFAFSAAGVATGVLGLCLVRVRLAAALPFVARRRDGAVRS</sequence>
<keyword evidence="1" id="KW-0472">Membrane</keyword>
<name>A0A512NM70_9HYPH</name>
<reference evidence="2 3" key="1">
    <citation type="submission" date="2019-07" db="EMBL/GenBank/DDBJ databases">
        <title>Whole genome shotgun sequence of Reyranella soli NBRC 108950.</title>
        <authorList>
            <person name="Hosoyama A."/>
            <person name="Uohara A."/>
            <person name="Ohji S."/>
            <person name="Ichikawa N."/>
        </authorList>
    </citation>
    <scope>NUCLEOTIDE SEQUENCE [LARGE SCALE GENOMIC DNA]</scope>
    <source>
        <strain evidence="2 3">NBRC 108950</strain>
    </source>
</reference>
<feature type="transmembrane region" description="Helical" evidence="1">
    <location>
        <begin position="99"/>
        <end position="120"/>
    </location>
</feature>
<keyword evidence="1" id="KW-1133">Transmembrane helix</keyword>
<organism evidence="2 3">
    <name type="scientific">Reyranella soli</name>
    <dbReference type="NCBI Taxonomy" id="1230389"/>
    <lineage>
        <taxon>Bacteria</taxon>
        <taxon>Pseudomonadati</taxon>
        <taxon>Pseudomonadota</taxon>
        <taxon>Alphaproteobacteria</taxon>
        <taxon>Hyphomicrobiales</taxon>
        <taxon>Reyranellaceae</taxon>
        <taxon>Reyranella</taxon>
    </lineage>
</organism>
<keyword evidence="3" id="KW-1185">Reference proteome</keyword>
<comment type="caution">
    <text evidence="2">The sequence shown here is derived from an EMBL/GenBank/DDBJ whole genome shotgun (WGS) entry which is preliminary data.</text>
</comment>
<proteinExistence type="predicted"/>
<evidence type="ECO:0008006" key="4">
    <source>
        <dbReference type="Google" id="ProtNLM"/>
    </source>
</evidence>
<evidence type="ECO:0000313" key="3">
    <source>
        <dbReference type="Proteomes" id="UP000321058"/>
    </source>
</evidence>
<evidence type="ECO:0000313" key="2">
    <source>
        <dbReference type="EMBL" id="GEP60037.1"/>
    </source>
</evidence>
<gene>
    <name evidence="2" type="ORF">RSO01_72030</name>
</gene>
<feature type="transmembrane region" description="Helical" evidence="1">
    <location>
        <begin position="12"/>
        <end position="33"/>
    </location>
</feature>
<protein>
    <recommendedName>
        <fullName evidence="4">VanZ-like domain-containing protein</fullName>
    </recommendedName>
</protein>
<dbReference type="Proteomes" id="UP000321058">
    <property type="component" value="Unassembled WGS sequence"/>
</dbReference>
<dbReference type="PROSITE" id="PS51257">
    <property type="entry name" value="PROKAR_LIPOPROTEIN"/>
    <property type="match status" value="1"/>
</dbReference>
<evidence type="ECO:0000256" key="1">
    <source>
        <dbReference type="SAM" id="Phobius"/>
    </source>
</evidence>
<dbReference type="AlphaFoldDB" id="A0A512NM70"/>
<dbReference type="EMBL" id="BKAJ01000148">
    <property type="protein sequence ID" value="GEP60037.1"/>
    <property type="molecule type" value="Genomic_DNA"/>
</dbReference>